<reference evidence="6 7" key="1">
    <citation type="submission" date="2020-05" db="EMBL/GenBank/DDBJ databases">
        <title>Complete closed genome sequence of Defluviicoccus vanus.</title>
        <authorList>
            <person name="Bessarab I."/>
            <person name="Arumugam K."/>
            <person name="Maszenan A.M."/>
            <person name="Seviour R.J."/>
            <person name="Williams R.B."/>
        </authorList>
    </citation>
    <scope>NUCLEOTIDE SEQUENCE [LARGE SCALE GENOMIC DNA]</scope>
    <source>
        <strain evidence="6 7">Ben 114</strain>
    </source>
</reference>
<feature type="domain" description="3-hydroxyacyl-CoA dehydrogenase NAD binding" evidence="5">
    <location>
        <begin position="6"/>
        <end position="185"/>
    </location>
</feature>
<dbReference type="Gene3D" id="1.10.1040.10">
    <property type="entry name" value="N-(1-d-carboxylethyl)-l-norvaline Dehydrogenase, domain 2"/>
    <property type="match status" value="1"/>
</dbReference>
<dbReference type="InterPro" id="IPR022694">
    <property type="entry name" value="3-OHacyl-CoA_DH"/>
</dbReference>
<dbReference type="Gene3D" id="3.40.50.720">
    <property type="entry name" value="NAD(P)-binding Rossmann-like Domain"/>
    <property type="match status" value="1"/>
</dbReference>
<evidence type="ECO:0000259" key="5">
    <source>
        <dbReference type="Pfam" id="PF02737"/>
    </source>
</evidence>
<dbReference type="PANTHER" id="PTHR48075">
    <property type="entry name" value="3-HYDROXYACYL-COA DEHYDROGENASE FAMILY PROTEIN"/>
    <property type="match status" value="1"/>
</dbReference>
<sequence length="299" mass="32794">MMEIRTVGIIGTGTMGLGIAQVCAQSGFNVIAVKATPGSWEKAKASLEGGLNKSVERGKMAAADRDALVGRITFTTDERAVADCDLIIESIIEDLQTKKDLFRRLEAICRPDTLLCTNTSTLSVTAMMAVCKHRSRVAGLHFFNPAPVMKLVEVIHAFETSEEVIETLDQFCKTISKGPVIVQDTTGFIVNRLLTPYMLNAIRMLERGTGTIESIDQAMKTGAAHPMGPFELADYIGLDVVEAMAHNIFEDVRHEHHAPPHTLTRLVQLGYLGRKTGKGFYDYAQKPPVQNPQLLRPVT</sequence>
<dbReference type="InterPro" id="IPR006180">
    <property type="entry name" value="3-OHacyl-CoA_DH_CS"/>
</dbReference>
<dbReference type="GO" id="GO:0070403">
    <property type="term" value="F:NAD+ binding"/>
    <property type="evidence" value="ECO:0007669"/>
    <property type="project" value="InterPro"/>
</dbReference>
<dbReference type="EMBL" id="CP053923">
    <property type="protein sequence ID" value="QNT68580.1"/>
    <property type="molecule type" value="Genomic_DNA"/>
</dbReference>
<dbReference type="InterPro" id="IPR006176">
    <property type="entry name" value="3-OHacyl-CoA_DH_NAD-bd"/>
</dbReference>
<dbReference type="GO" id="GO:0008691">
    <property type="term" value="F:3-hydroxybutyryl-CoA dehydrogenase activity"/>
    <property type="evidence" value="ECO:0007669"/>
    <property type="project" value="TreeGrafter"/>
</dbReference>
<evidence type="ECO:0000313" key="7">
    <source>
        <dbReference type="Proteomes" id="UP000516369"/>
    </source>
</evidence>
<gene>
    <name evidence="6" type="ORF">HQ394_03355</name>
</gene>
<dbReference type="Pfam" id="PF02737">
    <property type="entry name" value="3HCDH_N"/>
    <property type="match status" value="1"/>
</dbReference>
<dbReference type="InterPro" id="IPR036291">
    <property type="entry name" value="NAD(P)-bd_dom_sf"/>
</dbReference>
<name>A0A7H1MYP4_9PROT</name>
<dbReference type="AlphaFoldDB" id="A0A7H1MYP4"/>
<dbReference type="SUPFAM" id="SSF48179">
    <property type="entry name" value="6-phosphogluconate dehydrogenase C-terminal domain-like"/>
    <property type="match status" value="1"/>
</dbReference>
<proteinExistence type="inferred from homology"/>
<keyword evidence="7" id="KW-1185">Reference proteome</keyword>
<dbReference type="PANTHER" id="PTHR48075:SF5">
    <property type="entry name" value="3-HYDROXYBUTYRYL-COA DEHYDROGENASE"/>
    <property type="match status" value="1"/>
</dbReference>
<organism evidence="6 7">
    <name type="scientific">Defluviicoccus vanus</name>
    <dbReference type="NCBI Taxonomy" id="111831"/>
    <lineage>
        <taxon>Bacteria</taxon>
        <taxon>Pseudomonadati</taxon>
        <taxon>Pseudomonadota</taxon>
        <taxon>Alphaproteobacteria</taxon>
        <taxon>Rhodospirillales</taxon>
        <taxon>Rhodospirillaceae</taxon>
        <taxon>Defluviicoccus</taxon>
    </lineage>
</organism>
<dbReference type="SUPFAM" id="SSF51735">
    <property type="entry name" value="NAD(P)-binding Rossmann-fold domains"/>
    <property type="match status" value="1"/>
</dbReference>
<dbReference type="InterPro" id="IPR008927">
    <property type="entry name" value="6-PGluconate_DH-like_C_sf"/>
</dbReference>
<dbReference type="FunFam" id="3.40.50.720:FF:000009">
    <property type="entry name" value="Fatty oxidation complex, alpha subunit"/>
    <property type="match status" value="1"/>
</dbReference>
<evidence type="ECO:0000259" key="4">
    <source>
        <dbReference type="Pfam" id="PF00725"/>
    </source>
</evidence>
<dbReference type="Pfam" id="PF00725">
    <property type="entry name" value="3HCDH"/>
    <property type="match status" value="1"/>
</dbReference>
<dbReference type="KEGG" id="dvn:HQ394_03355"/>
<evidence type="ECO:0000313" key="6">
    <source>
        <dbReference type="EMBL" id="QNT68580.1"/>
    </source>
</evidence>
<dbReference type="InterPro" id="IPR013328">
    <property type="entry name" value="6PGD_dom2"/>
</dbReference>
<protein>
    <submittedName>
        <fullName evidence="6">3-hydroxyacyl-CoA dehydrogenase family protein</fullName>
    </submittedName>
</protein>
<dbReference type="InterPro" id="IPR006108">
    <property type="entry name" value="3HC_DH_C"/>
</dbReference>
<evidence type="ECO:0000256" key="2">
    <source>
        <dbReference type="ARBA" id="ARBA00023002"/>
    </source>
</evidence>
<keyword evidence="2" id="KW-0560">Oxidoreductase</keyword>
<evidence type="ECO:0000256" key="3">
    <source>
        <dbReference type="PIRSR" id="PIRSR000105-1"/>
    </source>
</evidence>
<feature type="site" description="Important for catalytic activity" evidence="3">
    <location>
        <position position="141"/>
    </location>
</feature>
<accession>A0A7H1MYP4</accession>
<evidence type="ECO:0000256" key="1">
    <source>
        <dbReference type="ARBA" id="ARBA00009463"/>
    </source>
</evidence>
<dbReference type="GO" id="GO:0006635">
    <property type="term" value="P:fatty acid beta-oxidation"/>
    <property type="evidence" value="ECO:0007669"/>
    <property type="project" value="TreeGrafter"/>
</dbReference>
<feature type="domain" description="3-hydroxyacyl-CoA dehydrogenase C-terminal" evidence="4">
    <location>
        <begin position="187"/>
        <end position="283"/>
    </location>
</feature>
<comment type="similarity">
    <text evidence="1">Belongs to the 3-hydroxyacyl-CoA dehydrogenase family.</text>
</comment>
<dbReference type="PROSITE" id="PS00067">
    <property type="entry name" value="3HCDH"/>
    <property type="match status" value="1"/>
</dbReference>
<dbReference type="Proteomes" id="UP000516369">
    <property type="component" value="Chromosome"/>
</dbReference>
<dbReference type="PIRSF" id="PIRSF000105">
    <property type="entry name" value="HCDH"/>
    <property type="match status" value="1"/>
</dbReference>